<feature type="region of interest" description="Disordered" evidence="2">
    <location>
        <begin position="1"/>
        <end position="109"/>
    </location>
</feature>
<accession>A0A9P7MGV5</accession>
<feature type="region of interest" description="Disordered" evidence="2">
    <location>
        <begin position="128"/>
        <end position="240"/>
    </location>
</feature>
<gene>
    <name evidence="5" type="ORF">E4U60_005905</name>
</gene>
<feature type="compositionally biased region" description="Pro residues" evidence="2">
    <location>
        <begin position="208"/>
        <end position="232"/>
    </location>
</feature>
<evidence type="ECO:0000259" key="4">
    <source>
        <dbReference type="Pfam" id="PF08621"/>
    </source>
</evidence>
<feature type="domain" description="RPAP1 N-terminal" evidence="4">
    <location>
        <begin position="85"/>
        <end position="129"/>
    </location>
</feature>
<dbReference type="GO" id="GO:0006366">
    <property type="term" value="P:transcription by RNA polymerase II"/>
    <property type="evidence" value="ECO:0007669"/>
    <property type="project" value="InterPro"/>
</dbReference>
<keyword evidence="6" id="KW-1185">Reference proteome</keyword>
<feature type="domain" description="RPAP1 C-terminal" evidence="3">
    <location>
        <begin position="291"/>
        <end position="357"/>
    </location>
</feature>
<sequence length="423" mass="46431">MDTTLLIGDIVERESRENRPVEFPVAPPSSTGFPQHRRRWQGSAFKQQRAGSAPSNAKAHTASHNGVSSQKKGQDRTLEEVERSRIDEENKRKLDSMSPEEIAQAQDDIMNGLNPTLIQRLLQRANIDESSSSPSPFNTTTSNDAAPELAEQQKSSPPQINIPNTEPAPGTESEAPSARPDPSSDSKDGPPKPPKKIAENHDEDEAPPQIPPDLFPIAHPPKPTHFPAPPNLPDLDPSDPNFLATLHEKYFPNLPADPSKLAWMAPIPTQDSVADKDSSYYPHTEIAVSALRFDFRGRFLSPRVSRSIPSTKGLHHHGEAPEAAGYTIAELSRLARSAVPAQRCIAYQTLGRILYRLGRGEWGKTEDDAIATGIWVAIKKGKVLESLMEAAAGEGGHRGSRAYATEALWLFERGGWKEKFKGR</sequence>
<evidence type="ECO:0008006" key="7">
    <source>
        <dbReference type="Google" id="ProtNLM"/>
    </source>
</evidence>
<feature type="compositionally biased region" description="Basic and acidic residues" evidence="2">
    <location>
        <begin position="182"/>
        <end position="200"/>
    </location>
</feature>
<dbReference type="EMBL" id="SRPO01000054">
    <property type="protein sequence ID" value="KAG5944522.1"/>
    <property type="molecule type" value="Genomic_DNA"/>
</dbReference>
<feature type="compositionally biased region" description="Polar residues" evidence="2">
    <location>
        <begin position="152"/>
        <end position="164"/>
    </location>
</feature>
<comment type="similarity">
    <text evidence="1">Belongs to the RPAP1 family.</text>
</comment>
<evidence type="ECO:0000313" key="6">
    <source>
        <dbReference type="Proteomes" id="UP000706124"/>
    </source>
</evidence>
<feature type="compositionally biased region" description="Basic and acidic residues" evidence="2">
    <location>
        <begin position="10"/>
        <end position="20"/>
    </location>
</feature>
<dbReference type="Pfam" id="PF08620">
    <property type="entry name" value="RPAP1_C"/>
    <property type="match status" value="1"/>
</dbReference>
<comment type="caution">
    <text evidence="5">The sequence shown here is derived from an EMBL/GenBank/DDBJ whole genome shotgun (WGS) entry which is preliminary data.</text>
</comment>
<feature type="compositionally biased region" description="Basic and acidic residues" evidence="2">
    <location>
        <begin position="72"/>
        <end position="95"/>
    </location>
</feature>
<feature type="compositionally biased region" description="Polar residues" evidence="2">
    <location>
        <begin position="62"/>
        <end position="71"/>
    </location>
</feature>
<evidence type="ECO:0000259" key="3">
    <source>
        <dbReference type="Pfam" id="PF08620"/>
    </source>
</evidence>
<evidence type="ECO:0000313" key="5">
    <source>
        <dbReference type="EMBL" id="KAG5944522.1"/>
    </source>
</evidence>
<feature type="compositionally biased region" description="Polar residues" evidence="2">
    <location>
        <begin position="44"/>
        <end position="55"/>
    </location>
</feature>
<dbReference type="InterPro" id="IPR013929">
    <property type="entry name" value="RPAP1_C"/>
</dbReference>
<dbReference type="OrthoDB" id="348201at2759"/>
<dbReference type="AlphaFoldDB" id="A0A9P7MGV5"/>
<dbReference type="InterPro" id="IPR039913">
    <property type="entry name" value="RPAP1/Rba50"/>
</dbReference>
<evidence type="ECO:0000256" key="2">
    <source>
        <dbReference type="SAM" id="MobiDB-lite"/>
    </source>
</evidence>
<dbReference type="PANTHER" id="PTHR21483">
    <property type="entry name" value="RNA POLYMERASE II-ASSOCIATED PROTEIN 1"/>
    <property type="match status" value="1"/>
</dbReference>
<feature type="compositionally biased region" description="Low complexity" evidence="2">
    <location>
        <begin position="172"/>
        <end position="181"/>
    </location>
</feature>
<name>A0A9P7MGV5_9HYPO</name>
<evidence type="ECO:0000256" key="1">
    <source>
        <dbReference type="ARBA" id="ARBA00009953"/>
    </source>
</evidence>
<proteinExistence type="inferred from homology"/>
<organism evidence="5 6">
    <name type="scientific">Claviceps pazoutovae</name>
    <dbReference type="NCBI Taxonomy" id="1649127"/>
    <lineage>
        <taxon>Eukaryota</taxon>
        <taxon>Fungi</taxon>
        <taxon>Dikarya</taxon>
        <taxon>Ascomycota</taxon>
        <taxon>Pezizomycotina</taxon>
        <taxon>Sordariomycetes</taxon>
        <taxon>Hypocreomycetidae</taxon>
        <taxon>Hypocreales</taxon>
        <taxon>Clavicipitaceae</taxon>
        <taxon>Claviceps</taxon>
    </lineage>
</organism>
<feature type="compositionally biased region" description="Low complexity" evidence="2">
    <location>
        <begin position="130"/>
        <end position="143"/>
    </location>
</feature>
<dbReference type="Pfam" id="PF08621">
    <property type="entry name" value="RPAP1_N"/>
    <property type="match status" value="1"/>
</dbReference>
<protein>
    <recommendedName>
        <fullName evidence="7">Transcription factor Rba50</fullName>
    </recommendedName>
</protein>
<dbReference type="InterPro" id="IPR013930">
    <property type="entry name" value="RPAP1_N"/>
</dbReference>
<dbReference type="Proteomes" id="UP000706124">
    <property type="component" value="Unassembled WGS sequence"/>
</dbReference>
<dbReference type="PANTHER" id="PTHR21483:SF18">
    <property type="entry name" value="RNA POLYMERASE II-ASSOCIATED PROTEIN 1"/>
    <property type="match status" value="1"/>
</dbReference>
<reference evidence="5 6" key="1">
    <citation type="journal article" date="2020" name="bioRxiv">
        <title>Whole genome comparisons of ergot fungi reveals the divergence and evolution of species within the genus Claviceps are the result of varying mechanisms driving genome evolution and host range expansion.</title>
        <authorList>
            <person name="Wyka S.A."/>
            <person name="Mondo S.J."/>
            <person name="Liu M."/>
            <person name="Dettman J."/>
            <person name="Nalam V."/>
            <person name="Broders K.D."/>
        </authorList>
    </citation>
    <scope>NUCLEOTIDE SEQUENCE [LARGE SCALE GENOMIC DNA]</scope>
    <source>
        <strain evidence="5 6">CCC 1485</strain>
    </source>
</reference>